<organism evidence="3 4">
    <name type="scientific">Ascosphaera apis ARSEF 7405</name>
    <dbReference type="NCBI Taxonomy" id="392613"/>
    <lineage>
        <taxon>Eukaryota</taxon>
        <taxon>Fungi</taxon>
        <taxon>Dikarya</taxon>
        <taxon>Ascomycota</taxon>
        <taxon>Pezizomycotina</taxon>
        <taxon>Eurotiomycetes</taxon>
        <taxon>Eurotiomycetidae</taxon>
        <taxon>Onygenales</taxon>
        <taxon>Ascosphaeraceae</taxon>
        <taxon>Ascosphaera</taxon>
    </lineage>
</organism>
<keyword evidence="2" id="KW-1133">Transmembrane helix</keyword>
<dbReference type="EMBL" id="AZGZ01000017">
    <property type="protein sequence ID" value="KZZ90364.1"/>
    <property type="molecule type" value="Genomic_DNA"/>
</dbReference>
<evidence type="ECO:0000256" key="2">
    <source>
        <dbReference type="SAM" id="Phobius"/>
    </source>
</evidence>
<evidence type="ECO:0000313" key="3">
    <source>
        <dbReference type="EMBL" id="KZZ90364.1"/>
    </source>
</evidence>
<keyword evidence="4" id="KW-1185">Reference proteome</keyword>
<feature type="compositionally biased region" description="Basic and acidic residues" evidence="1">
    <location>
        <begin position="13"/>
        <end position="22"/>
    </location>
</feature>
<feature type="region of interest" description="Disordered" evidence="1">
    <location>
        <begin position="1"/>
        <end position="23"/>
    </location>
</feature>
<keyword evidence="2" id="KW-0812">Transmembrane</keyword>
<sequence length="91" mass="9707">MPDPLGMDSTKSLAKDDSKGSDRTLMPIPYLPSVFANALLSLAFVLWHATIPTPVLYTGGANGPREGASSVTLGSYFRSLATEANIFRSFV</sequence>
<dbReference type="AlphaFoldDB" id="A0A167XQZ8"/>
<keyword evidence="2" id="KW-0472">Membrane</keyword>
<reference evidence="3 4" key="1">
    <citation type="journal article" date="2016" name="Genome Biol. Evol.">
        <title>Divergent and convergent evolution of fungal pathogenicity.</title>
        <authorList>
            <person name="Shang Y."/>
            <person name="Xiao G."/>
            <person name="Zheng P."/>
            <person name="Cen K."/>
            <person name="Zhan S."/>
            <person name="Wang C."/>
        </authorList>
    </citation>
    <scope>NUCLEOTIDE SEQUENCE [LARGE SCALE GENOMIC DNA]</scope>
    <source>
        <strain evidence="3 4">ARSEF 7405</strain>
    </source>
</reference>
<gene>
    <name evidence="3" type="ORF">AAP_03894</name>
</gene>
<proteinExistence type="predicted"/>
<name>A0A167XQZ8_9EURO</name>
<accession>A0A167XQZ8</accession>
<evidence type="ECO:0000256" key="1">
    <source>
        <dbReference type="SAM" id="MobiDB-lite"/>
    </source>
</evidence>
<dbReference type="VEuPathDB" id="FungiDB:AAP_03894"/>
<protein>
    <submittedName>
        <fullName evidence="3">Uncharacterized protein</fullName>
    </submittedName>
</protein>
<comment type="caution">
    <text evidence="3">The sequence shown here is derived from an EMBL/GenBank/DDBJ whole genome shotgun (WGS) entry which is preliminary data.</text>
</comment>
<feature type="transmembrane region" description="Helical" evidence="2">
    <location>
        <begin position="28"/>
        <end position="47"/>
    </location>
</feature>
<dbReference type="Proteomes" id="UP000242877">
    <property type="component" value="Unassembled WGS sequence"/>
</dbReference>
<evidence type="ECO:0000313" key="4">
    <source>
        <dbReference type="Proteomes" id="UP000242877"/>
    </source>
</evidence>